<sequence length="122" mass="13377">MKNDGSAEAEISWRLENPAIIKDFSSEYSCACMQPDAHSHTVKVELSYEGKYYVAAPDTDYRLNGITAMNMPINVVQYRRSKAHAAAKAAAVLATPFTAAADVITLPIQIPVFIHGLSSIRY</sequence>
<gene>
    <name evidence="1" type="ORF">JDW22_08075</name>
</gene>
<dbReference type="RefSeq" id="WP_200522596.1">
    <property type="nucleotide sequence ID" value="NZ_JAEHNZ010000002.1"/>
</dbReference>
<reference evidence="1 2" key="1">
    <citation type="journal article" date="2021" name="Pathogens">
        <title>Isolation and Characterization of Kingella bonacorsii sp. nov., A Novel Kingella Species Detected in a Stable Periodontitis Subject.</title>
        <authorList>
            <person name="Antezack A."/>
            <person name="Boxberger M."/>
            <person name="Rolland C."/>
            <person name="Monnet-Corti V."/>
            <person name="La Scola B."/>
        </authorList>
    </citation>
    <scope>NUCLEOTIDE SEQUENCE [LARGE SCALE GENOMIC DNA]</scope>
    <source>
        <strain evidence="1 2">Marseille-Q4569</strain>
    </source>
</reference>
<evidence type="ECO:0000313" key="1">
    <source>
        <dbReference type="EMBL" id="MBK0396531.1"/>
    </source>
</evidence>
<dbReference type="EMBL" id="JAEHNZ010000002">
    <property type="protein sequence ID" value="MBK0396531.1"/>
    <property type="molecule type" value="Genomic_DNA"/>
</dbReference>
<proteinExistence type="predicted"/>
<organism evidence="1 2">
    <name type="scientific">Kingella bonacorsii</name>
    <dbReference type="NCBI Taxonomy" id="2796361"/>
    <lineage>
        <taxon>Bacteria</taxon>
        <taxon>Pseudomonadati</taxon>
        <taxon>Pseudomonadota</taxon>
        <taxon>Betaproteobacteria</taxon>
        <taxon>Neisseriales</taxon>
        <taxon>Neisseriaceae</taxon>
        <taxon>Kingella</taxon>
    </lineage>
</organism>
<accession>A0ABS1BTD5</accession>
<comment type="caution">
    <text evidence="1">The sequence shown here is derived from an EMBL/GenBank/DDBJ whole genome shotgun (WGS) entry which is preliminary data.</text>
</comment>
<evidence type="ECO:0000313" key="2">
    <source>
        <dbReference type="Proteomes" id="UP000614058"/>
    </source>
</evidence>
<protein>
    <submittedName>
        <fullName evidence="1">Uncharacterized protein</fullName>
    </submittedName>
</protein>
<dbReference type="Proteomes" id="UP000614058">
    <property type="component" value="Unassembled WGS sequence"/>
</dbReference>
<name>A0ABS1BTD5_9NEIS</name>
<keyword evidence="2" id="KW-1185">Reference proteome</keyword>